<dbReference type="FunFam" id="3.30.830.10:FF:000012">
    <property type="entry name" value="Protease 3"/>
    <property type="match status" value="1"/>
</dbReference>
<dbReference type="InterPro" id="IPR011009">
    <property type="entry name" value="Kinase-like_dom_sf"/>
</dbReference>
<proteinExistence type="inferred from homology"/>
<evidence type="ECO:0000256" key="8">
    <source>
        <dbReference type="ARBA" id="ARBA00022679"/>
    </source>
</evidence>
<comment type="cofactor">
    <cofactor evidence="1">
        <name>Zn(2+)</name>
        <dbReference type="ChEBI" id="CHEBI:29105"/>
    </cofactor>
</comment>
<evidence type="ECO:0000313" key="20">
    <source>
        <dbReference type="EnsemblMetazoa" id="AALB007544-PA"/>
    </source>
</evidence>
<dbReference type="InterPro" id="IPR032632">
    <property type="entry name" value="Peptidase_M16_M"/>
</dbReference>
<evidence type="ECO:0000256" key="12">
    <source>
        <dbReference type="ARBA" id="ARBA00022777"/>
    </source>
</evidence>
<sequence>MGGDETNKSKPSEVGMWKTLISTLTSSIHNCSSNLEMILNMIRADLTYDDPGLFPPALLTTDAERFACRACNFWLINQLLRIATMDSYTSICSSYTRLQKEIAAACFIKQRWLALEISATFVQLLEQLNAYRPEASVSMNVFHVQSYNFAEVHSEDCAFADIAITNMKSYVVLQMDNAIVEQLLKTTADNFAITVPDNSNIWATLATEQLLSEGQSIELDDAVVSALERLKNARDVATRLAWAIFLPVALRHCDGLVSEERIAYWIPLFGDESMEVCQTVSKQAEVVMRILATKLSNEQERYEKCINLLLEELLRVIKHCLNQSPSYLYQYTVVRLVVAVVAGRAEAARIHGAGSCQETLMQSVRMMLFLLMQPESEVTNEASLAVAEMCARHEVSPWNILCWYRHDVIKLMAGLAVCNYRFSGISLYQSLTIVSHTFGCRDPIEFVGKHYKIMMAMLLPWCLRYPKCDELLRELAAIVRKELVAMLSMSFLTIYTYLFISEETEVTYRCIDYIMKLTGNSFCRLLHSDIKSTVPEILIFYHINAECVLHAIRSLLSKDCDTDQQVPTARIAEYIAGRFLGVLAYFEGTLVHPDAEKVLKSEALLSLGDIIRLLGGEHITPFRFKIIALLRTALGLQVPALTRHCVKIWRIFVCTVDVRQLGPLLSTIVVTLEPLLAQFPDDIDYIFRYLIMENNSLLGQFVGDLFFLEDTAIAVDVKRAVAQRAPPLSEQRYRFASQLDELIRHCNHENLTVRAYALAHLRRLCASNRSELNESILGQHQRISIGTISTLVETLIRGLGEQDVQIQLRAAECLGELGALAPSHLPPNYAPPGIGFALSVHSDAFAIIALRELCRAYQRQKDSKNVDSFSLAIQEILNERGVSPKAGKKVDVWETIPERLRPIMEPLLTSCYTTVAKAAPVFPHPVFGSVRSSLDWSYQWASQLIESIGQEGTRNLLRAFKPSLRWDNGTLSLLLPYILLHSLQLCDGGERQRNRIAEELQAVFDAAIADIDDATVVLPSSRTTMGKLFDLKPPIASRSSSMVSVDSTAESKSTDSTASEIAVQCAKFAFGLFDFLERWKRQQLKADPNNSAGTSAGADANARRNEAEVVDAFLNRFDSDLLAKVNFKCHEYARALLYLEQRSIGADRGPRLQAKLPFLAEIYSRLGDTDSIEGVMALKATEPTLSEQILHHNATGRLQEAVACYERLLQVTGAAVDPPKLEDLNSMIECYLRLDQPETALLLSESLLDRYYDTALRGPLQAIQAEPLYRLGRFEELEELLHYRQNTLSSEQPMGQHWGVICGSLIVKYRRTGLDDDAAGGEFEAQVERARLEVLRGRGTRSGSRTLDDLGTYEKRYEQVLKLHIISEIEQCGFLMRRVRQNGTTRKTIDDVSQLIGNLNTRLDVLHPNAMTLEPIISLRRILLKELKLTVERDDRIEREIGKELRQLIDRQIGELWMKSTELASRANMYQQALLYILHAESYRPPDLFIKNAKLLWDRRDMMGALKVLERGVNDILSEAGGSAAGSAVAANGADRMALPKALSRSNRLIYAEGKRLIAAYNAEASNISTDLNFRYFKEAVAANPESEIALVHLAQYADKLYASMSTSEQDSQRGQETLLEVMTWYGKSMIYGSSYIYQSMPRFLSIWLDCTAKLYPRSGCSELNVRDGGTSAVPSASRKIAQHMNKMVHKFRETLSPYFFFTAFSQLISRVAHPSPETYQVLKSIIIKLLINYPQQTLWMMLSVYKSSYANRVRRCMEILHDRQLSQVSEMSKLINDFNVLADRFIELTNKEIPGGTSSRTANVKVTVSMLVKALPKLLAESNFSNVLMPIQSCMQLVLDKSSGNAFKPYPMNAIYIRGIEEEVIVLHSLQKPRKITLRGHNGRLYTMMMKPKDDLRKDFRLMEFNAVVKQFLAQDPDAKHRRLHIRTYAVLPLNEECGIIEWISNLNTFRGIVFTYYKQRGLGMAASELRKHNYGRSEPLAKKRDAFLSILLPRHPAVFGEWFRDCFPNPHNWFQARSSYIKTTAVISIVGYILGLGDRHGENILFDSTNGDTVHVDFNCLFNRGETFQIPECVPFRLTHNMVDAMGPLGVEGLYRKCCEIVLRILQTKTPTLMSVLRPFVYDPMVSWSKISAGHGDQSSRDSSTERTDSAALQNVLNIEERLKGFVKINGKLSNMPLSIEGQVSHLIEEAIDIDNLAQMYIGCTASKMVSRDCSPTAREAVGNGGEGNDNATTNDGSAAGSDGQQLPTAVRYLPTPDKSFSDHKQYRSILLANGLHALLISDPTEKPITGNKASRSSRAGDGGGGGEDAGGNTNNRTSNSISSATSSDAEESSQDGGNTSDGDDDEDEEVVTDDDDGANQSNAGDSEEGEKLAAAALCVGVGSFSDPRNVQGLAHFLEHMIFMGSKKFPQENEYDSYISKCGGFDNAVTDLEETTFYFEIDDEHLEGALDRFASLFTEPLMLRDSICRERDAVESEFQTNKNRFSSRREQLLASLGRDDHPCSLFSWGNLETLKDNITDDELYKALHQFQQRHYSAHRMHFAVQARMSLDELEALTVRYFSAIPCNGLPAEDLTATYSERNAFRDEFYNKLFVVKPISDVSQLDITWCLPPSVKREGPSERLFYELQELEANSFRYRKEKEASDNVEELVVNMRYYPPKDIITGSELYFRYDAAEIQRVIDDLNEGRFNLMISATKPYRNVSYDQTERWFGTEYTALEMPEEWKSLWETAQPMEEIKLQEKNQYISTNFTILADEEGKAEIPPYPEQIFNDDIGELWFRQDAKFRLPLALMYFHIISPLTFNDPRSSALTGFFASMIKFQIAEDLYPAEVAGLNYELYSAEKGLLLKVDGYNEKLPIIVDEITAAMGRFSEKVNEGVFDVIKVKLEKAYYNELMKPNKLNRDARLKVVQQNHWTTWEKFEYLKKLTPDDIRQFAREFFAGVKLQVLVQGNLEPETARQVMKTVMQNFNGSAIADPKSIEMRAKQIPVGDHYLRIRNFRETDVNTVTTTFYQAGPVTPELNACLELLISLLEEPLFDILRTKEQLGYDVSTTLRDNYGILGYSITVHSQENKFNYNHIDQRIELFNRHFIDILRNMSSEDFGLVKMSLMHRKLVVDTELKNEASRNWGEITTEEYIFNRNKLELERIQQLTKEDVIALYDQLVLNSTSRLTEVEG</sequence>
<dbReference type="Proteomes" id="UP000069272">
    <property type="component" value="Chromosome 3R"/>
</dbReference>
<keyword evidence="13" id="KW-0378">Hydrolase</keyword>
<dbReference type="SUPFAM" id="SSF63411">
    <property type="entry name" value="LuxS/MPP-like metallohydrolase"/>
    <property type="match status" value="4"/>
</dbReference>
<dbReference type="InterPro" id="IPR000403">
    <property type="entry name" value="PI3/4_kinase_cat_dom"/>
</dbReference>
<evidence type="ECO:0000256" key="19">
    <source>
        <dbReference type="SAM" id="MobiDB-lite"/>
    </source>
</evidence>
<dbReference type="VEuPathDB" id="VectorBase:AALB20_029705"/>
<dbReference type="Pfam" id="PF00454">
    <property type="entry name" value="PI3_PI4_kinase"/>
    <property type="match status" value="1"/>
</dbReference>
<dbReference type="SMART" id="SM01343">
    <property type="entry name" value="FATC"/>
    <property type="match status" value="1"/>
</dbReference>
<dbReference type="InterPro" id="IPR011249">
    <property type="entry name" value="Metalloenz_LuxS/M16"/>
</dbReference>
<feature type="compositionally biased region" description="Gly residues" evidence="19">
    <location>
        <begin position="2303"/>
        <end position="2312"/>
    </location>
</feature>
<evidence type="ECO:0000256" key="5">
    <source>
        <dbReference type="ARBA" id="ARBA00012513"/>
    </source>
</evidence>
<feature type="region of interest" description="Disordered" evidence="19">
    <location>
        <begin position="2219"/>
        <end position="2262"/>
    </location>
</feature>
<dbReference type="PANTHER" id="PTHR43690:SF18">
    <property type="entry name" value="INSULIN-DEGRADING ENZYME-RELATED"/>
    <property type="match status" value="1"/>
</dbReference>
<dbReference type="SMART" id="SM00146">
    <property type="entry name" value="PI3Kc"/>
    <property type="match status" value="1"/>
</dbReference>
<dbReference type="InterPro" id="IPR011990">
    <property type="entry name" value="TPR-like_helical_dom_sf"/>
</dbReference>
<evidence type="ECO:0000256" key="9">
    <source>
        <dbReference type="ARBA" id="ARBA00022723"/>
    </source>
</evidence>
<feature type="compositionally biased region" description="Acidic residues" evidence="19">
    <location>
        <begin position="2344"/>
        <end position="2360"/>
    </location>
</feature>
<dbReference type="Gene3D" id="3.30.830.10">
    <property type="entry name" value="Metalloenzyme, LuxS/M16 peptidase-like"/>
    <property type="match status" value="4"/>
</dbReference>
<evidence type="ECO:0000256" key="13">
    <source>
        <dbReference type="ARBA" id="ARBA00022801"/>
    </source>
</evidence>
<dbReference type="SMART" id="SM00802">
    <property type="entry name" value="UME"/>
    <property type="match status" value="1"/>
</dbReference>
<keyword evidence="10" id="KW-0547">Nucleotide-binding</keyword>
<dbReference type="SUPFAM" id="SSF48371">
    <property type="entry name" value="ARM repeat"/>
    <property type="match status" value="1"/>
</dbReference>
<dbReference type="InterPro" id="IPR014009">
    <property type="entry name" value="PIK_FAT"/>
</dbReference>
<dbReference type="PROSITE" id="PS51189">
    <property type="entry name" value="FAT"/>
    <property type="match status" value="1"/>
</dbReference>
<dbReference type="PROSITE" id="PS00143">
    <property type="entry name" value="INSULINASE"/>
    <property type="match status" value="1"/>
</dbReference>
<dbReference type="VEuPathDB" id="VectorBase:AALB20_028104"/>
<keyword evidence="15" id="KW-0067">ATP-binding</keyword>
<dbReference type="InterPro" id="IPR003151">
    <property type="entry name" value="PIK-rel_kinase_FAT"/>
</dbReference>
<dbReference type="EnsemblMetazoa" id="AALB007544-RA">
    <property type="protein sequence ID" value="AALB007544-PA"/>
    <property type="gene ID" value="AALB007544"/>
</dbReference>
<dbReference type="InterPro" id="IPR057564">
    <property type="entry name" value="HEAT_ATR"/>
</dbReference>
<evidence type="ECO:0000256" key="18">
    <source>
        <dbReference type="ARBA" id="ARBA00023242"/>
    </source>
</evidence>
<evidence type="ECO:0000256" key="14">
    <source>
        <dbReference type="ARBA" id="ARBA00022833"/>
    </source>
</evidence>
<reference evidence="20 21" key="1">
    <citation type="journal article" date="2017" name="G3 (Bethesda)">
        <title>The Physical Genome Mapping of Anopheles albimanus Corrected Scaffold Misassemblies and Identified Interarm Rearrangements in Genus Anopheles.</title>
        <authorList>
            <person name="Artemov G.N."/>
            <person name="Peery A.N."/>
            <person name="Jiang X."/>
            <person name="Tu Z."/>
            <person name="Stegniy V.N."/>
            <person name="Sharakhova M.V."/>
            <person name="Sharakhov I.V."/>
        </authorList>
    </citation>
    <scope>NUCLEOTIDE SEQUENCE [LARGE SCALE GENOMIC DNA]</scope>
    <source>
        <strain evidence="20 21">ALBI9_A</strain>
    </source>
</reference>
<evidence type="ECO:0000256" key="4">
    <source>
        <dbReference type="ARBA" id="ARBA00010769"/>
    </source>
</evidence>
<dbReference type="Pfam" id="PF05193">
    <property type="entry name" value="Peptidase_M16_C"/>
    <property type="match status" value="2"/>
</dbReference>
<dbReference type="InterPro" id="IPR056802">
    <property type="entry name" value="ATR-like_M-HEAT"/>
</dbReference>
<feature type="region of interest" description="Disordered" evidence="19">
    <location>
        <begin position="2287"/>
        <end position="2371"/>
    </location>
</feature>
<comment type="similarity">
    <text evidence="4">Belongs to the PI3/PI4-kinase family. ATM subfamily.</text>
</comment>
<evidence type="ECO:0000256" key="1">
    <source>
        <dbReference type="ARBA" id="ARBA00001947"/>
    </source>
</evidence>
<keyword evidence="21" id="KW-1185">Reference proteome</keyword>
<dbReference type="InterPro" id="IPR018936">
    <property type="entry name" value="PI3/4_kinase_CS"/>
</dbReference>
<dbReference type="Pfam" id="PF25030">
    <property type="entry name" value="M-HEAT_ATR"/>
    <property type="match status" value="1"/>
</dbReference>
<dbReference type="GO" id="GO:0046872">
    <property type="term" value="F:metal ion binding"/>
    <property type="evidence" value="ECO:0007669"/>
    <property type="project" value="UniProtKB-KW"/>
</dbReference>
<dbReference type="VEuPathDB" id="VectorBase:AALB20_031865"/>
<protein>
    <recommendedName>
        <fullName evidence="5">non-specific serine/threonine protein kinase</fullName>
        <ecNumber evidence="5">2.7.11.1</ecNumber>
    </recommendedName>
</protein>
<comment type="subcellular location">
    <subcellularLocation>
        <location evidence="2">Nucleus</location>
    </subcellularLocation>
</comment>
<dbReference type="GO" id="GO:0004222">
    <property type="term" value="F:metalloendopeptidase activity"/>
    <property type="evidence" value="ECO:0007669"/>
    <property type="project" value="InterPro"/>
</dbReference>
<accession>A0A182FLY5</accession>
<dbReference type="Pfam" id="PF02259">
    <property type="entry name" value="FAT"/>
    <property type="match status" value="1"/>
</dbReference>
<evidence type="ECO:0000256" key="6">
    <source>
        <dbReference type="ARBA" id="ARBA00022527"/>
    </source>
</evidence>
<evidence type="ECO:0000256" key="17">
    <source>
        <dbReference type="ARBA" id="ARBA00023204"/>
    </source>
</evidence>
<evidence type="ECO:0000256" key="10">
    <source>
        <dbReference type="ARBA" id="ARBA00022741"/>
    </source>
</evidence>
<name>A0A182FLY5_ANOAL</name>
<evidence type="ECO:0000256" key="2">
    <source>
        <dbReference type="ARBA" id="ARBA00004123"/>
    </source>
</evidence>
<evidence type="ECO:0000256" key="3">
    <source>
        <dbReference type="ARBA" id="ARBA00007261"/>
    </source>
</evidence>
<dbReference type="GO" id="GO:0006281">
    <property type="term" value="P:DNA repair"/>
    <property type="evidence" value="ECO:0007669"/>
    <property type="project" value="UniProtKB-KW"/>
</dbReference>
<dbReference type="InterPro" id="IPR012993">
    <property type="entry name" value="UME"/>
</dbReference>
<keyword evidence="7" id="KW-0645">Protease</keyword>
<dbReference type="InterPro" id="IPR050626">
    <property type="entry name" value="Peptidase_M16"/>
</dbReference>
<dbReference type="EC" id="2.7.11.1" evidence="5"/>
<dbReference type="STRING" id="7167.A0A182FLY5"/>
<dbReference type="PROSITE" id="PS51190">
    <property type="entry name" value="FATC"/>
    <property type="match status" value="1"/>
</dbReference>
<dbReference type="PROSITE" id="PS50290">
    <property type="entry name" value="PI3_4_KINASE_3"/>
    <property type="match status" value="1"/>
</dbReference>
<feature type="compositionally biased region" description="Low complexity" evidence="19">
    <location>
        <begin position="2313"/>
        <end position="2330"/>
    </location>
</feature>
<dbReference type="Gene3D" id="1.10.1070.11">
    <property type="entry name" value="Phosphatidylinositol 3-/4-kinase, catalytic domain"/>
    <property type="match status" value="1"/>
</dbReference>
<dbReference type="InterPro" id="IPR011989">
    <property type="entry name" value="ARM-like"/>
</dbReference>
<comment type="similarity">
    <text evidence="3">Belongs to the peptidase M16 family.</text>
</comment>
<dbReference type="GO" id="GO:0006508">
    <property type="term" value="P:proteolysis"/>
    <property type="evidence" value="ECO:0007669"/>
    <property type="project" value="UniProtKB-KW"/>
</dbReference>
<dbReference type="SUPFAM" id="SSF56112">
    <property type="entry name" value="Protein kinase-like (PK-like)"/>
    <property type="match status" value="1"/>
</dbReference>
<dbReference type="Pfam" id="PF08064">
    <property type="entry name" value="UME"/>
    <property type="match status" value="1"/>
</dbReference>
<dbReference type="VEuPathDB" id="VectorBase:AALB007544"/>
<dbReference type="Gene3D" id="1.25.10.10">
    <property type="entry name" value="Leucine-rich Repeat Variant"/>
    <property type="match status" value="1"/>
</dbReference>
<keyword evidence="17" id="KW-0234">DNA repair</keyword>
<dbReference type="InterPro" id="IPR001431">
    <property type="entry name" value="Pept_M16_Zn_BS"/>
</dbReference>
<dbReference type="GO" id="GO:0005634">
    <property type="term" value="C:nucleus"/>
    <property type="evidence" value="ECO:0007669"/>
    <property type="project" value="UniProtKB-SubCell"/>
</dbReference>
<keyword evidence="9" id="KW-0479">Metal-binding</keyword>
<dbReference type="GO" id="GO:0004674">
    <property type="term" value="F:protein serine/threonine kinase activity"/>
    <property type="evidence" value="ECO:0007669"/>
    <property type="project" value="UniProtKB-KW"/>
</dbReference>
<evidence type="ECO:0000256" key="11">
    <source>
        <dbReference type="ARBA" id="ARBA00022763"/>
    </source>
</evidence>
<dbReference type="InterPro" id="IPR036940">
    <property type="entry name" value="PI3/4_kinase_cat_sf"/>
</dbReference>
<dbReference type="Pfam" id="PF02260">
    <property type="entry name" value="FATC"/>
    <property type="match status" value="1"/>
</dbReference>
<dbReference type="InterPro" id="IPR016024">
    <property type="entry name" value="ARM-type_fold"/>
</dbReference>
<keyword evidence="8" id="KW-0808">Transferase</keyword>
<dbReference type="InterPro" id="IPR011765">
    <property type="entry name" value="Pept_M16_N"/>
</dbReference>
<evidence type="ECO:0000256" key="15">
    <source>
        <dbReference type="ARBA" id="ARBA00022840"/>
    </source>
</evidence>
<dbReference type="InterPro" id="IPR003152">
    <property type="entry name" value="FATC_dom"/>
</dbReference>
<feature type="compositionally biased region" description="Polar residues" evidence="19">
    <location>
        <begin position="2232"/>
        <end position="2250"/>
    </location>
</feature>
<keyword evidence="6" id="KW-0723">Serine/threonine-protein kinase</keyword>
<dbReference type="Gene3D" id="1.25.40.10">
    <property type="entry name" value="Tetratricopeptide repeat domain"/>
    <property type="match status" value="1"/>
</dbReference>
<keyword evidence="12" id="KW-0418">Kinase</keyword>
<keyword evidence="14" id="KW-0862">Zinc</keyword>
<dbReference type="CDD" id="cd00892">
    <property type="entry name" value="PIKKc_ATR"/>
    <property type="match status" value="1"/>
</dbReference>
<organism evidence="20 21">
    <name type="scientific">Anopheles albimanus</name>
    <name type="common">New world malaria mosquito</name>
    <dbReference type="NCBI Taxonomy" id="7167"/>
    <lineage>
        <taxon>Eukaryota</taxon>
        <taxon>Metazoa</taxon>
        <taxon>Ecdysozoa</taxon>
        <taxon>Arthropoda</taxon>
        <taxon>Hexapoda</taxon>
        <taxon>Insecta</taxon>
        <taxon>Pterygota</taxon>
        <taxon>Neoptera</taxon>
        <taxon>Endopterygota</taxon>
        <taxon>Diptera</taxon>
        <taxon>Nematocera</taxon>
        <taxon>Culicoidea</taxon>
        <taxon>Culicidae</taxon>
        <taxon>Anophelinae</taxon>
        <taxon>Anopheles</taxon>
    </lineage>
</organism>
<dbReference type="PANTHER" id="PTHR43690">
    <property type="entry name" value="NARDILYSIN"/>
    <property type="match status" value="1"/>
</dbReference>
<evidence type="ECO:0000313" key="21">
    <source>
        <dbReference type="Proteomes" id="UP000069272"/>
    </source>
</evidence>
<evidence type="ECO:0000256" key="16">
    <source>
        <dbReference type="ARBA" id="ARBA00023049"/>
    </source>
</evidence>
<keyword evidence="16" id="KW-0482">Metalloprotease</keyword>
<keyword evidence="11" id="KW-0227">DNA damage</keyword>
<reference evidence="20" key="2">
    <citation type="submission" date="2022-08" db="UniProtKB">
        <authorList>
            <consortium name="EnsemblMetazoa"/>
        </authorList>
    </citation>
    <scope>IDENTIFICATION</scope>
    <source>
        <strain evidence="20">STECLA/ALBI9_A</strain>
    </source>
</reference>
<dbReference type="Pfam" id="PF00675">
    <property type="entry name" value="Peptidase_M16"/>
    <property type="match status" value="1"/>
</dbReference>
<keyword evidence="18" id="KW-0539">Nucleus</keyword>
<dbReference type="InterPro" id="IPR007863">
    <property type="entry name" value="Peptidase_M16_C"/>
</dbReference>
<dbReference type="PROSITE" id="PS00916">
    <property type="entry name" value="PI3_4_KINASE_2"/>
    <property type="match status" value="1"/>
</dbReference>
<dbReference type="Gene3D" id="3.30.1010.10">
    <property type="entry name" value="Phosphatidylinositol 3-kinase Catalytic Subunit, Chain A, domain 4"/>
    <property type="match status" value="1"/>
</dbReference>
<evidence type="ECO:0000256" key="7">
    <source>
        <dbReference type="ARBA" id="ARBA00022670"/>
    </source>
</evidence>
<dbReference type="GO" id="GO:0005524">
    <property type="term" value="F:ATP binding"/>
    <property type="evidence" value="ECO:0007669"/>
    <property type="project" value="UniProtKB-KW"/>
</dbReference>
<dbReference type="Pfam" id="PF23593">
    <property type="entry name" value="HEAT_ATR"/>
    <property type="match status" value="1"/>
</dbReference>
<dbReference type="Pfam" id="PF16187">
    <property type="entry name" value="Peptidase_M16_M"/>
    <property type="match status" value="1"/>
</dbReference>